<accession>A0ABT5GMX8</accession>
<keyword evidence="3" id="KW-1185">Reference proteome</keyword>
<proteinExistence type="predicted"/>
<sequence length="111" mass="12569">MGKISTTVAVLRRFRELSGKSREDMSKETGIGIRVIERFESGEVDMWVSDMEKYLVALNITHFDLAVAIQNGNYTLSKDMEAVSKSLPHDVRLIHLEYLIKLAQVLNKKGS</sequence>
<name>A0ABT5GMX8_9VIBR</name>
<dbReference type="SUPFAM" id="SSF47413">
    <property type="entry name" value="lambda repressor-like DNA-binding domains"/>
    <property type="match status" value="1"/>
</dbReference>
<feature type="domain" description="HTH cro/C1-type" evidence="1">
    <location>
        <begin position="10"/>
        <end position="65"/>
    </location>
</feature>
<evidence type="ECO:0000259" key="1">
    <source>
        <dbReference type="SMART" id="SM00530"/>
    </source>
</evidence>
<dbReference type="EMBL" id="JAPFIT010000005">
    <property type="protein sequence ID" value="MDC5738624.1"/>
    <property type="molecule type" value="Genomic_DNA"/>
</dbReference>
<reference evidence="2" key="1">
    <citation type="submission" date="2022-11" db="EMBL/GenBank/DDBJ databases">
        <title>Role of the vibriolysin VemA secreted by the emergent pathogen Vibrio europaeus in the colonization of Manila clam mucus.</title>
        <authorList>
            <person name="Martinez C."/>
            <person name="Rodriguez S."/>
            <person name="Vences A."/>
            <person name="Barja J.L."/>
            <person name="Toranzo A.E."/>
            <person name="Dubert J."/>
        </authorList>
    </citation>
    <scope>NUCLEOTIDE SEQUENCE</scope>
    <source>
        <strain evidence="2">3454</strain>
    </source>
</reference>
<comment type="caution">
    <text evidence="2">The sequence shown here is derived from an EMBL/GenBank/DDBJ whole genome shotgun (WGS) entry which is preliminary data.</text>
</comment>
<evidence type="ECO:0000313" key="3">
    <source>
        <dbReference type="Proteomes" id="UP001150001"/>
    </source>
</evidence>
<dbReference type="InterPro" id="IPR001387">
    <property type="entry name" value="Cro/C1-type_HTH"/>
</dbReference>
<dbReference type="Proteomes" id="UP001150001">
    <property type="component" value="Unassembled WGS sequence"/>
</dbReference>
<dbReference type="CDD" id="cd00093">
    <property type="entry name" value="HTH_XRE"/>
    <property type="match status" value="1"/>
</dbReference>
<dbReference type="SMART" id="SM00530">
    <property type="entry name" value="HTH_XRE"/>
    <property type="match status" value="1"/>
</dbReference>
<dbReference type="Gene3D" id="1.10.260.40">
    <property type="entry name" value="lambda repressor-like DNA-binding domains"/>
    <property type="match status" value="1"/>
</dbReference>
<evidence type="ECO:0000313" key="2">
    <source>
        <dbReference type="EMBL" id="MDC5738624.1"/>
    </source>
</evidence>
<dbReference type="InterPro" id="IPR010982">
    <property type="entry name" value="Lambda_DNA-bd_dom_sf"/>
</dbReference>
<dbReference type="RefSeq" id="WP_272236598.1">
    <property type="nucleotide sequence ID" value="NZ_JAPFIQ010000013.1"/>
</dbReference>
<organism evidence="2 3">
    <name type="scientific">Vibrio europaeus</name>
    <dbReference type="NCBI Taxonomy" id="300876"/>
    <lineage>
        <taxon>Bacteria</taxon>
        <taxon>Pseudomonadati</taxon>
        <taxon>Pseudomonadota</taxon>
        <taxon>Gammaproteobacteria</taxon>
        <taxon>Vibrionales</taxon>
        <taxon>Vibrionaceae</taxon>
        <taxon>Vibrio</taxon>
        <taxon>Vibrio oreintalis group</taxon>
    </lineage>
</organism>
<protein>
    <submittedName>
        <fullName evidence="2">Helix-turn-helix transcriptional regulator</fullName>
    </submittedName>
</protein>
<gene>
    <name evidence="2" type="ORF">OPW20_01035</name>
</gene>